<sequence length="1390" mass="150812">MIRRQTVQWILLPNGLTPDGQLSASVFVAPRLRPGDAATLADFPDFADWPAVVAGLELTLVRPDGVTEAPLAMSVTASSGLWAALFPGDTTVRPFTFGDLADRPLISYPVTEVLSHLRERWADLAYRARDDLPVTGPHASPIGGPPGGRGDDRPYTLVDHFTDLRSVRSHGLFEGVADGAEFSDRLRRAGDEAARAARDLRERHANAVQPLIRPFGAGGSPAAALHALAGFHARPSSETPKAFPATRDELRAELAEQQDFHHQLSAVGDHPALLRQLGLVIDLQIRPDFVPATTDGDPPVPLRLRVTRASAFPARGDHPGADVWNTDVTPATWCRLTTVGGQAVFTAVERSSRQDYAHGFLHLDPARYTATAVDVDGLALKALNLAATLHRQDDHEQRPVEEPDREGIPTARTGGVALVHSGHANDLHEGFYDARAADDALEKDPDNPKDIAAEDVVRGYRLDIGVDGQWRSLHRRQVTYRPERDPGQATNVTDEGHVQLGLTAEADRPGAPADPDRALYAHETLTTWDGWSLAVPRPGSAIAQEPAAPEAATDLTSMRLGIDITPPPATLPRLRFGTGYRVRVRTVDLAGNAHPPEAADAVMAALDDTHDARYTCTTPVEPLIYRRFEPVPPPELLPRRPFGPGEGAERLVIRSAPGQSAESYAAASQTTADESLRFHAVSERHLAAPKAALQLVEAHGRLDEVFEAVRGLDPEAAVAAAQGWYEIVARESGSFRDAPQARFVATGTHDGVEQGYVCLDRDTVDLPYLPDPLSVGVKVRLVLEPGQPEQVLDLTFPDGGDWYRPDPLRLRLAEGDYAASFDPAGKVLTVALPAGRTAQLRVSSLMADDPELFGIVGWCDEELSPDRAAAVRQAVRDGTHWMTTPWRDLVLVHAVQQPLWAPKLDLDTDAMDAFAGRFVLARGRGETTADVRGRMFFDLPSTAQVDVEAIWDDETDDPGRAYPDRAAMVHRMCKRILSLPVPEPFGTPWQPELAPWIEPLDRDGVSFRGGGHDEQPEDVRRRLLDRAAGPGLNAPERRRLEAGAAQLEQLRAHEFGDTRYRRVSYQPVASTRFREYFDPAMPSADVSATGEPQTIEVLSSAPPTRPVVLQVLPLLGYDQERTGDTTLSRREGLGLRVWLGRPWFSSGTGELLAVVCNSGGPVTADDPASRVITMITANPAYGSAVPLPLRADSFPDAVRVRRQAFDAATFAPVWDAGRQAWYCDLRFDTGDAYFPFVRLALGRYQPYSLPGCELSALAVTAFVQTLPDRTLTCTHGDGQVAVSVTGPAPSAARDLGGAVVTGGNELVAVVEIQPEEYADPLLGWTALGPETLLTADADAVTHRGDVSVPEAPGQRRRLVVREFEHHPTDDRSAGGFVVARRLVHADAVPL</sequence>
<protein>
    <submittedName>
        <fullName evidence="2">Uncharacterized protein</fullName>
    </submittedName>
</protein>
<feature type="region of interest" description="Disordered" evidence="1">
    <location>
        <begin position="391"/>
        <end position="410"/>
    </location>
</feature>
<reference evidence="2" key="1">
    <citation type="submission" date="2021-01" db="EMBL/GenBank/DDBJ databases">
        <title>Whole genome shotgun sequence of Actinoplanes cyaneus NBRC 14990.</title>
        <authorList>
            <person name="Komaki H."/>
            <person name="Tamura T."/>
        </authorList>
    </citation>
    <scope>NUCLEOTIDE SEQUENCE</scope>
    <source>
        <strain evidence="2">NBRC 14990</strain>
    </source>
</reference>
<feature type="compositionally biased region" description="Basic and acidic residues" evidence="1">
    <location>
        <begin position="391"/>
        <end position="407"/>
    </location>
</feature>
<dbReference type="EMBL" id="BOMH01000036">
    <property type="protein sequence ID" value="GID66869.1"/>
    <property type="molecule type" value="Genomic_DNA"/>
</dbReference>
<evidence type="ECO:0000313" key="2">
    <source>
        <dbReference type="EMBL" id="GID66869.1"/>
    </source>
</evidence>
<accession>A0A919IJC7</accession>
<dbReference type="Proteomes" id="UP000619479">
    <property type="component" value="Unassembled WGS sequence"/>
</dbReference>
<name>A0A919IJC7_9ACTN</name>
<dbReference type="RefSeq" id="WP_203743952.1">
    <property type="nucleotide sequence ID" value="NZ_BAAAUC010000001.1"/>
</dbReference>
<evidence type="ECO:0000313" key="3">
    <source>
        <dbReference type="Proteomes" id="UP000619479"/>
    </source>
</evidence>
<proteinExistence type="predicted"/>
<keyword evidence="3" id="KW-1185">Reference proteome</keyword>
<organism evidence="2 3">
    <name type="scientific">Actinoplanes cyaneus</name>
    <dbReference type="NCBI Taxonomy" id="52696"/>
    <lineage>
        <taxon>Bacteria</taxon>
        <taxon>Bacillati</taxon>
        <taxon>Actinomycetota</taxon>
        <taxon>Actinomycetes</taxon>
        <taxon>Micromonosporales</taxon>
        <taxon>Micromonosporaceae</taxon>
        <taxon>Actinoplanes</taxon>
    </lineage>
</organism>
<comment type="caution">
    <text evidence="2">The sequence shown here is derived from an EMBL/GenBank/DDBJ whole genome shotgun (WGS) entry which is preliminary data.</text>
</comment>
<gene>
    <name evidence="2" type="ORF">Acy02nite_47500</name>
</gene>
<evidence type="ECO:0000256" key="1">
    <source>
        <dbReference type="SAM" id="MobiDB-lite"/>
    </source>
</evidence>